<proteinExistence type="predicted"/>
<gene>
    <name evidence="1" type="ordered locus">Cyast_2589</name>
</gene>
<dbReference type="KEGG" id="csn:Cyast_2589"/>
<accession>K9YPZ1</accession>
<protein>
    <submittedName>
        <fullName evidence="1">Uncharacterized protein</fullName>
    </submittedName>
</protein>
<dbReference type="eggNOG" id="ENOG5032ZI7">
    <property type="taxonomic scope" value="Bacteria"/>
</dbReference>
<name>K9YPZ1_CYASC</name>
<organism evidence="1 2">
    <name type="scientific">Cyanobacterium stanieri (strain ATCC 29140 / PCC 7202)</name>
    <dbReference type="NCBI Taxonomy" id="292563"/>
    <lineage>
        <taxon>Bacteria</taxon>
        <taxon>Bacillati</taxon>
        <taxon>Cyanobacteriota</taxon>
        <taxon>Cyanophyceae</taxon>
        <taxon>Oscillatoriophycideae</taxon>
        <taxon>Chroococcales</taxon>
        <taxon>Geminocystaceae</taxon>
        <taxon>Cyanobacterium</taxon>
    </lineage>
</organism>
<dbReference type="Proteomes" id="UP000010483">
    <property type="component" value="Chromosome"/>
</dbReference>
<dbReference type="STRING" id="292563.Cyast_2589"/>
<dbReference type="EMBL" id="CP003940">
    <property type="protein sequence ID" value="AFZ48532.1"/>
    <property type="molecule type" value="Genomic_DNA"/>
</dbReference>
<dbReference type="HOGENOM" id="CLU_177665_1_0_3"/>
<evidence type="ECO:0000313" key="1">
    <source>
        <dbReference type="EMBL" id="AFZ48532.1"/>
    </source>
</evidence>
<dbReference type="BioCyc" id="CSTA292563:G1353-2593-MONOMER"/>
<evidence type="ECO:0000313" key="2">
    <source>
        <dbReference type="Proteomes" id="UP000010483"/>
    </source>
</evidence>
<dbReference type="AlphaFoldDB" id="K9YPZ1"/>
<reference evidence="2" key="1">
    <citation type="journal article" date="2013" name="Proc. Natl. Acad. Sci. U.S.A.">
        <title>Improving the coverage of the cyanobacterial phylum using diversity-driven genome sequencing.</title>
        <authorList>
            <person name="Shih P.M."/>
            <person name="Wu D."/>
            <person name="Latifi A."/>
            <person name="Axen S.D."/>
            <person name="Fewer D.P."/>
            <person name="Talla E."/>
            <person name="Calteau A."/>
            <person name="Cai F."/>
            <person name="Tandeau de Marsac N."/>
            <person name="Rippka R."/>
            <person name="Herdman M."/>
            <person name="Sivonen K."/>
            <person name="Coursin T."/>
            <person name="Laurent T."/>
            <person name="Goodwin L."/>
            <person name="Nolan M."/>
            <person name="Davenport K.W."/>
            <person name="Han C.S."/>
            <person name="Rubin E.M."/>
            <person name="Eisen J.A."/>
            <person name="Woyke T."/>
            <person name="Gugger M."/>
            <person name="Kerfeld C.A."/>
        </authorList>
    </citation>
    <scope>NUCLEOTIDE SEQUENCE [LARGE SCALE GENOMIC DNA]</scope>
    <source>
        <strain evidence="2">ATCC 29140 / PCC 7202</strain>
    </source>
</reference>
<sequence>MKVIGKVEYKAIALGTWALVAKGGKTYELYNPPEQLKQDGISVEVEGTIRDDVMTISMIGKVLEVRSFTIKS</sequence>
<keyword evidence="2" id="KW-1185">Reference proteome</keyword>